<dbReference type="Pfam" id="PF00356">
    <property type="entry name" value="LacI"/>
    <property type="match status" value="1"/>
</dbReference>
<dbReference type="EMBL" id="CADCVW010000076">
    <property type="protein sequence ID" value="CAA9509739.1"/>
    <property type="molecule type" value="Genomic_DNA"/>
</dbReference>
<proteinExistence type="predicted"/>
<dbReference type="InterPro" id="IPR010982">
    <property type="entry name" value="Lambda_DNA-bd_dom_sf"/>
</dbReference>
<evidence type="ECO:0000259" key="5">
    <source>
        <dbReference type="PROSITE" id="PS50932"/>
    </source>
</evidence>
<sequence>MTGTGKGGRRGRGSATIQDVARAAGVSAMTVSRVINGEKNVREATRAAVREAVDRLRYSPNMAARSLAAGEATHIGLLYANPSAAYLSQLLVGALEGARRAGCHLLLEACESEKAEEQAEAARRFSSTEIEGVILPPPLSESRVVLAELTAMGVPVVTIAMGQPADGSLNVRIDDAAAAAEMTRHLLDLGHRRVGFIKGHPNHTASEERLQGFAAALREAGLDPADAPVEQGYFTFRSGLLAAERLLARHEPPTAIFASNDDMAAAAISVAHRRGLAVPGDLSVVGFDDTAPATTVWPELTTVKQPIAAMAEAALDLLLAELRGGRAGGASGHAERVLEHAMVVRESAGPPRAGLRADARSAPRPRSAVKAAL</sequence>
<dbReference type="PRINTS" id="PR00036">
    <property type="entry name" value="HTHLACI"/>
</dbReference>
<dbReference type="PANTHER" id="PTHR30146">
    <property type="entry name" value="LACI-RELATED TRANSCRIPTIONAL REPRESSOR"/>
    <property type="match status" value="1"/>
</dbReference>
<reference evidence="6" key="1">
    <citation type="submission" date="2020-02" db="EMBL/GenBank/DDBJ databases">
        <authorList>
            <person name="Meier V. D."/>
        </authorList>
    </citation>
    <scope>NUCLEOTIDE SEQUENCE</scope>
    <source>
        <strain evidence="6">AVDCRST_MAG39</strain>
    </source>
</reference>
<dbReference type="PROSITE" id="PS50932">
    <property type="entry name" value="HTH_LACI_2"/>
    <property type="match status" value="1"/>
</dbReference>
<dbReference type="InterPro" id="IPR046335">
    <property type="entry name" value="LacI/GalR-like_sensor"/>
</dbReference>
<evidence type="ECO:0000256" key="3">
    <source>
        <dbReference type="ARBA" id="ARBA00023163"/>
    </source>
</evidence>
<evidence type="ECO:0000256" key="2">
    <source>
        <dbReference type="ARBA" id="ARBA00023125"/>
    </source>
</evidence>
<accession>A0A6J4SZT7</accession>
<evidence type="ECO:0000256" key="4">
    <source>
        <dbReference type="SAM" id="MobiDB-lite"/>
    </source>
</evidence>
<dbReference type="Gene3D" id="1.10.260.40">
    <property type="entry name" value="lambda repressor-like DNA-binding domains"/>
    <property type="match status" value="1"/>
</dbReference>
<dbReference type="GO" id="GO:0000976">
    <property type="term" value="F:transcription cis-regulatory region binding"/>
    <property type="evidence" value="ECO:0007669"/>
    <property type="project" value="TreeGrafter"/>
</dbReference>
<organism evidence="6">
    <name type="scientific">uncultured Sphingomonadaceae bacterium</name>
    <dbReference type="NCBI Taxonomy" id="169976"/>
    <lineage>
        <taxon>Bacteria</taxon>
        <taxon>Pseudomonadati</taxon>
        <taxon>Pseudomonadota</taxon>
        <taxon>Alphaproteobacteria</taxon>
        <taxon>Sphingomonadales</taxon>
        <taxon>Sphingomonadaceae</taxon>
        <taxon>environmental samples</taxon>
    </lineage>
</organism>
<dbReference type="PANTHER" id="PTHR30146:SF153">
    <property type="entry name" value="LACTOSE OPERON REPRESSOR"/>
    <property type="match status" value="1"/>
</dbReference>
<keyword evidence="3" id="KW-0804">Transcription</keyword>
<evidence type="ECO:0000256" key="1">
    <source>
        <dbReference type="ARBA" id="ARBA00023015"/>
    </source>
</evidence>
<feature type="domain" description="HTH lacI-type" evidence="5">
    <location>
        <begin position="15"/>
        <end position="69"/>
    </location>
</feature>
<dbReference type="InterPro" id="IPR000843">
    <property type="entry name" value="HTH_LacI"/>
</dbReference>
<dbReference type="CDD" id="cd01545">
    <property type="entry name" value="PBP1_SalR"/>
    <property type="match status" value="1"/>
</dbReference>
<dbReference type="InterPro" id="IPR028082">
    <property type="entry name" value="Peripla_BP_I"/>
</dbReference>
<keyword evidence="1" id="KW-0805">Transcription regulation</keyword>
<gene>
    <name evidence="6" type="ORF">AVDCRST_MAG39-1864</name>
</gene>
<evidence type="ECO:0000313" key="6">
    <source>
        <dbReference type="EMBL" id="CAA9509739.1"/>
    </source>
</evidence>
<feature type="compositionally biased region" description="Low complexity" evidence="4">
    <location>
        <begin position="362"/>
        <end position="373"/>
    </location>
</feature>
<dbReference type="SUPFAM" id="SSF47413">
    <property type="entry name" value="lambda repressor-like DNA-binding domains"/>
    <property type="match status" value="1"/>
</dbReference>
<name>A0A6J4SZT7_9SPHN</name>
<dbReference type="PROSITE" id="PS00356">
    <property type="entry name" value="HTH_LACI_1"/>
    <property type="match status" value="1"/>
</dbReference>
<dbReference type="AlphaFoldDB" id="A0A6J4SZT7"/>
<dbReference type="SMART" id="SM00354">
    <property type="entry name" value="HTH_LACI"/>
    <property type="match status" value="1"/>
</dbReference>
<keyword evidence="2" id="KW-0238">DNA-binding</keyword>
<protein>
    <submittedName>
        <fullName evidence="6">Sal operon transcriptional repressor</fullName>
    </submittedName>
</protein>
<dbReference type="SUPFAM" id="SSF53822">
    <property type="entry name" value="Periplasmic binding protein-like I"/>
    <property type="match status" value="1"/>
</dbReference>
<feature type="region of interest" description="Disordered" evidence="4">
    <location>
        <begin position="349"/>
        <end position="373"/>
    </location>
</feature>
<dbReference type="Gene3D" id="3.40.50.2300">
    <property type="match status" value="2"/>
</dbReference>
<dbReference type="GO" id="GO:0003700">
    <property type="term" value="F:DNA-binding transcription factor activity"/>
    <property type="evidence" value="ECO:0007669"/>
    <property type="project" value="TreeGrafter"/>
</dbReference>
<dbReference type="Pfam" id="PF13377">
    <property type="entry name" value="Peripla_BP_3"/>
    <property type="match status" value="1"/>
</dbReference>
<dbReference type="CDD" id="cd01392">
    <property type="entry name" value="HTH_LacI"/>
    <property type="match status" value="1"/>
</dbReference>